<dbReference type="Pfam" id="PF10551">
    <property type="entry name" value="MULE"/>
    <property type="match status" value="1"/>
</dbReference>
<gene>
    <name evidence="5" type="primary">LOC108863824</name>
</gene>
<evidence type="ECO:0000256" key="2">
    <source>
        <dbReference type="RuleBase" id="RU363034"/>
    </source>
</evidence>
<dbReference type="InterPro" id="IPR018114">
    <property type="entry name" value="TRYPSIN_HIS"/>
</dbReference>
<organism evidence="4 5">
    <name type="scientific">Galendromus occidentalis</name>
    <name type="common">western predatory mite</name>
    <dbReference type="NCBI Taxonomy" id="34638"/>
    <lineage>
        <taxon>Eukaryota</taxon>
        <taxon>Metazoa</taxon>
        <taxon>Ecdysozoa</taxon>
        <taxon>Arthropoda</taxon>
        <taxon>Chelicerata</taxon>
        <taxon>Arachnida</taxon>
        <taxon>Acari</taxon>
        <taxon>Parasitiformes</taxon>
        <taxon>Mesostigmata</taxon>
        <taxon>Gamasina</taxon>
        <taxon>Phytoseioidea</taxon>
        <taxon>Phytoseiidae</taxon>
        <taxon>Typhlodrominae</taxon>
        <taxon>Galendromus</taxon>
    </lineage>
</organism>
<feature type="non-terminal residue" evidence="5">
    <location>
        <position position="580"/>
    </location>
</feature>
<dbReference type="PROSITE" id="PS00135">
    <property type="entry name" value="TRYPSIN_SER"/>
    <property type="match status" value="1"/>
</dbReference>
<reference evidence="5" key="1">
    <citation type="submission" date="2025-08" db="UniProtKB">
        <authorList>
            <consortium name="RefSeq"/>
        </authorList>
    </citation>
    <scope>IDENTIFICATION</scope>
</reference>
<dbReference type="Pfam" id="PF00089">
    <property type="entry name" value="Trypsin"/>
    <property type="match status" value="1"/>
</dbReference>
<dbReference type="Proteomes" id="UP000694867">
    <property type="component" value="Unplaced"/>
</dbReference>
<sequence length="580" mass="64880">MLAEEKGAHNHTGESDDLMRRKAILGMKEQCLSRPHKSSKEVYQQVLADSFVETERSHPTEKIAAAMPTYKNVRSILQRQRATQRPPLPACRADLSLVGVWSQTHSGQNFVLFNDGGDGKIVGLGTDETLRILTQAPVIYMDGTFRVVPNIFCQLYTLHAFYRGQMMPLVYLLLPDKSTNTYLRAFDLLKGCAASRNFCLQPQKFQVDFELAVLRAIQEKFPLAEIKGCNFHYTQALWRRVQREGLTMPYGNDPAVEKYIRGCMALSLVPLSSLDDAWLEVEAESPGTNHEAYQKLTQFKDYFIKTWLENDPVFPRGLWNHFGASLLCLVSLSAALEGCGKNSWRFFKDESYIAGGENVELADSVVSLQVFKSDEWWSDHEWKHVCGGVLVNRRWVLTAAHCVREAEKWGAARVTVGATEIGGPTNQEIPVRRMFEHPEWTPISKINDIALVELKREISIDHEVSPACVNSDLADVIPHESCVALGWGKMDESSEFSKDLKAVPLDLLTFPQCMRAYRNMNGIRISQNFHVCAGRLGERGKGICPGDSGGPLFCRTSARSNVQLVGIATNGGLCGSPQHP</sequence>
<dbReference type="InterPro" id="IPR033116">
    <property type="entry name" value="TRYPSIN_SER"/>
</dbReference>
<dbReference type="PROSITE" id="PS50240">
    <property type="entry name" value="TRYPSIN_DOM"/>
    <property type="match status" value="1"/>
</dbReference>
<dbReference type="GO" id="GO:0004252">
    <property type="term" value="F:serine-type endopeptidase activity"/>
    <property type="evidence" value="ECO:0007669"/>
    <property type="project" value="InterPro"/>
</dbReference>
<name>A0AAJ7P941_9ACAR</name>
<evidence type="ECO:0000313" key="4">
    <source>
        <dbReference type="Proteomes" id="UP000694867"/>
    </source>
</evidence>
<dbReference type="Gene3D" id="2.40.10.10">
    <property type="entry name" value="Trypsin-like serine proteases"/>
    <property type="match status" value="1"/>
</dbReference>
<keyword evidence="2" id="KW-0378">Hydrolase</keyword>
<dbReference type="PANTHER" id="PTHR24252">
    <property type="entry name" value="ACROSIN-RELATED"/>
    <property type="match status" value="1"/>
</dbReference>
<keyword evidence="1" id="KW-1015">Disulfide bond</keyword>
<dbReference type="CDD" id="cd00190">
    <property type="entry name" value="Tryp_SPc"/>
    <property type="match status" value="1"/>
</dbReference>
<dbReference type="InterPro" id="IPR001314">
    <property type="entry name" value="Peptidase_S1A"/>
</dbReference>
<evidence type="ECO:0000313" key="5">
    <source>
        <dbReference type="RefSeq" id="XP_018493967.2"/>
    </source>
</evidence>
<dbReference type="PRINTS" id="PR00722">
    <property type="entry name" value="CHYMOTRYPSIN"/>
</dbReference>
<dbReference type="GO" id="GO:0006508">
    <property type="term" value="P:proteolysis"/>
    <property type="evidence" value="ECO:0007669"/>
    <property type="project" value="UniProtKB-KW"/>
</dbReference>
<dbReference type="RefSeq" id="XP_018493967.2">
    <property type="nucleotide sequence ID" value="XM_018638451.2"/>
</dbReference>
<keyword evidence="4" id="KW-1185">Reference proteome</keyword>
<dbReference type="SUPFAM" id="SSF50494">
    <property type="entry name" value="Trypsin-like serine proteases"/>
    <property type="match status" value="1"/>
</dbReference>
<keyword evidence="2" id="KW-0645">Protease</keyword>
<accession>A0AAJ7P941</accession>
<dbReference type="PANTHER" id="PTHR24252:SF7">
    <property type="entry name" value="HYALIN"/>
    <property type="match status" value="1"/>
</dbReference>
<dbReference type="AlphaFoldDB" id="A0AAJ7P941"/>
<keyword evidence="2" id="KW-0720">Serine protease</keyword>
<dbReference type="InterPro" id="IPR018289">
    <property type="entry name" value="MULE_transposase_dom"/>
</dbReference>
<protein>
    <submittedName>
        <fullName evidence="5">Uncharacterized protein LOC108863824</fullName>
    </submittedName>
</protein>
<proteinExistence type="predicted"/>
<dbReference type="InterPro" id="IPR043504">
    <property type="entry name" value="Peptidase_S1_PA_chymotrypsin"/>
</dbReference>
<evidence type="ECO:0000259" key="3">
    <source>
        <dbReference type="PROSITE" id="PS50240"/>
    </source>
</evidence>
<feature type="domain" description="Peptidase S1" evidence="3">
    <location>
        <begin position="353"/>
        <end position="580"/>
    </location>
</feature>
<dbReference type="FunFam" id="2.40.10.10:FF:000068">
    <property type="entry name" value="transmembrane protease serine 2"/>
    <property type="match status" value="1"/>
</dbReference>
<evidence type="ECO:0000256" key="1">
    <source>
        <dbReference type="ARBA" id="ARBA00023157"/>
    </source>
</evidence>
<dbReference type="KEGG" id="goe:108863824"/>
<dbReference type="InterPro" id="IPR009003">
    <property type="entry name" value="Peptidase_S1_PA"/>
</dbReference>
<dbReference type="GeneID" id="108863824"/>
<dbReference type="SMART" id="SM00020">
    <property type="entry name" value="Tryp_SPc"/>
    <property type="match status" value="1"/>
</dbReference>
<dbReference type="PROSITE" id="PS00134">
    <property type="entry name" value="TRYPSIN_HIS"/>
    <property type="match status" value="1"/>
</dbReference>
<dbReference type="InterPro" id="IPR001254">
    <property type="entry name" value="Trypsin_dom"/>
</dbReference>